<dbReference type="Gene3D" id="3.65.10.10">
    <property type="entry name" value="Enolpyruvate transferase domain"/>
    <property type="match status" value="2"/>
</dbReference>
<dbReference type="EMBL" id="LAZR01003196">
    <property type="protein sequence ID" value="KKN20917.1"/>
    <property type="molecule type" value="Genomic_DNA"/>
</dbReference>
<evidence type="ECO:0000256" key="3">
    <source>
        <dbReference type="ARBA" id="ARBA00012450"/>
    </source>
</evidence>
<evidence type="ECO:0000256" key="6">
    <source>
        <dbReference type="ARBA" id="ARBA00023141"/>
    </source>
</evidence>
<keyword evidence="6" id="KW-0057">Aromatic amino acid biosynthesis</keyword>
<gene>
    <name evidence="9" type="ORF">LCGC14_0930710</name>
</gene>
<organism evidence="9">
    <name type="scientific">marine sediment metagenome</name>
    <dbReference type="NCBI Taxonomy" id="412755"/>
    <lineage>
        <taxon>unclassified sequences</taxon>
        <taxon>metagenomes</taxon>
        <taxon>ecological metagenomes</taxon>
    </lineage>
</organism>
<feature type="domain" description="Enolpyruvate transferase" evidence="8">
    <location>
        <begin position="10"/>
        <end position="428"/>
    </location>
</feature>
<comment type="similarity">
    <text evidence="2">Belongs to the EPSP synthase family.</text>
</comment>
<dbReference type="AlphaFoldDB" id="A0A0F9P8Z3"/>
<proteinExistence type="inferred from homology"/>
<evidence type="ECO:0000256" key="1">
    <source>
        <dbReference type="ARBA" id="ARBA00004811"/>
    </source>
</evidence>
<comment type="catalytic activity">
    <reaction evidence="7">
        <text>3-phosphoshikimate + phosphoenolpyruvate = 5-O-(1-carboxyvinyl)-3-phosphoshikimate + phosphate</text>
        <dbReference type="Rhea" id="RHEA:21256"/>
        <dbReference type="ChEBI" id="CHEBI:43474"/>
        <dbReference type="ChEBI" id="CHEBI:57701"/>
        <dbReference type="ChEBI" id="CHEBI:58702"/>
        <dbReference type="ChEBI" id="CHEBI:145989"/>
        <dbReference type="EC" id="2.5.1.19"/>
    </reaction>
    <physiologicalReaction direction="left-to-right" evidence="7">
        <dbReference type="Rhea" id="RHEA:21257"/>
    </physiologicalReaction>
</comment>
<evidence type="ECO:0000256" key="2">
    <source>
        <dbReference type="ARBA" id="ARBA00009948"/>
    </source>
</evidence>
<dbReference type="HAMAP" id="MF_00210">
    <property type="entry name" value="EPSP_synth"/>
    <property type="match status" value="1"/>
</dbReference>
<dbReference type="UniPathway" id="UPA00053">
    <property type="reaction ID" value="UER00089"/>
</dbReference>
<dbReference type="PANTHER" id="PTHR21090:SF5">
    <property type="entry name" value="PENTAFUNCTIONAL AROM POLYPEPTIDE"/>
    <property type="match status" value="1"/>
</dbReference>
<reference evidence="9" key="1">
    <citation type="journal article" date="2015" name="Nature">
        <title>Complex archaea that bridge the gap between prokaryotes and eukaryotes.</title>
        <authorList>
            <person name="Spang A."/>
            <person name="Saw J.H."/>
            <person name="Jorgensen S.L."/>
            <person name="Zaremba-Niedzwiedzka K."/>
            <person name="Martijn J."/>
            <person name="Lind A.E."/>
            <person name="van Eijk R."/>
            <person name="Schleper C."/>
            <person name="Guy L."/>
            <person name="Ettema T.J."/>
        </authorList>
    </citation>
    <scope>NUCLEOTIDE SEQUENCE</scope>
</reference>
<evidence type="ECO:0000313" key="9">
    <source>
        <dbReference type="EMBL" id="KKN20917.1"/>
    </source>
</evidence>
<dbReference type="GO" id="GO:0003866">
    <property type="term" value="F:3-phosphoshikimate 1-carboxyvinyltransferase activity"/>
    <property type="evidence" value="ECO:0007669"/>
    <property type="project" value="UniProtKB-EC"/>
</dbReference>
<dbReference type="GO" id="GO:0009423">
    <property type="term" value="P:chorismate biosynthetic process"/>
    <property type="evidence" value="ECO:0007669"/>
    <property type="project" value="UniProtKB-UniPathway"/>
</dbReference>
<dbReference type="GO" id="GO:0008652">
    <property type="term" value="P:amino acid biosynthetic process"/>
    <property type="evidence" value="ECO:0007669"/>
    <property type="project" value="UniProtKB-KW"/>
</dbReference>
<dbReference type="PROSITE" id="PS00885">
    <property type="entry name" value="EPSP_SYNTHASE_2"/>
    <property type="match status" value="1"/>
</dbReference>
<dbReference type="GO" id="GO:0009073">
    <property type="term" value="P:aromatic amino acid family biosynthetic process"/>
    <property type="evidence" value="ECO:0007669"/>
    <property type="project" value="UniProtKB-KW"/>
</dbReference>
<dbReference type="PROSITE" id="PS00104">
    <property type="entry name" value="EPSP_SYNTHASE_1"/>
    <property type="match status" value="1"/>
</dbReference>
<dbReference type="InterPro" id="IPR013792">
    <property type="entry name" value="RNA3'P_cycl/enolpyr_Trfase_a/b"/>
</dbReference>
<accession>A0A0F9P8Z3</accession>
<dbReference type="CDD" id="cd01556">
    <property type="entry name" value="EPSP_synthase"/>
    <property type="match status" value="1"/>
</dbReference>
<keyword evidence="4" id="KW-0028">Amino-acid biosynthesis</keyword>
<name>A0A0F9P8Z3_9ZZZZ</name>
<dbReference type="NCBIfam" id="TIGR01356">
    <property type="entry name" value="aroA"/>
    <property type="match status" value="1"/>
</dbReference>
<dbReference type="InterPro" id="IPR001986">
    <property type="entry name" value="Enolpyruvate_Tfrase_dom"/>
</dbReference>
<protein>
    <recommendedName>
        <fullName evidence="3">3-phosphoshikimate 1-carboxyvinyltransferase</fullName>
        <ecNumber evidence="3">2.5.1.19</ecNumber>
    </recommendedName>
</protein>
<dbReference type="PANTHER" id="PTHR21090">
    <property type="entry name" value="AROM/DEHYDROQUINATE SYNTHASE"/>
    <property type="match status" value="1"/>
</dbReference>
<comment type="pathway">
    <text evidence="1">Metabolic intermediate biosynthesis; chorismate biosynthesis; chorismate from D-erythrose 4-phosphate and phosphoenolpyruvate: step 6/7.</text>
</comment>
<dbReference type="PIRSF" id="PIRSF000505">
    <property type="entry name" value="EPSPS"/>
    <property type="match status" value="1"/>
</dbReference>
<evidence type="ECO:0000256" key="7">
    <source>
        <dbReference type="ARBA" id="ARBA00044633"/>
    </source>
</evidence>
<dbReference type="InterPro" id="IPR023193">
    <property type="entry name" value="EPSP_synthase_CS"/>
</dbReference>
<dbReference type="EC" id="2.5.1.19" evidence="3"/>
<dbReference type="SUPFAM" id="SSF55205">
    <property type="entry name" value="EPT/RTPC-like"/>
    <property type="match status" value="1"/>
</dbReference>
<evidence type="ECO:0000259" key="8">
    <source>
        <dbReference type="Pfam" id="PF00275"/>
    </source>
</evidence>
<evidence type="ECO:0000256" key="4">
    <source>
        <dbReference type="ARBA" id="ARBA00022605"/>
    </source>
</evidence>
<sequence length="441" mass="49315">MNLKINPLTNSLNGEITAPGSKSYSHRAFIAASLGDGVSIIKNPLTRGDVQTTMDLLRALGVKILKQKDNTYIVKQSKSGFRSVKKPFDCKNSGTSFRIFSALSLLIEGGLTLTGEFLKLKRPIHPLLNALELLGGKFRLSDKKLKIQRKRTSCNKIQIRGDISSQFITALLMICPLLICKNRDYIEIELTTPLASKPFVEMTLDVLNSFGITIQENFENGKFYITNEQRYRPQSYTIPGDFSSAAFIITAAALSPKSSKITINNLNMKSFQGDKKIVEILREMGAHVEVLENKNKIIINSNREKYPLRGIEINCFDIPDLFPILSLIGAFAEGKTVLYNASNLRKKESDRISSMAQELSKMGVKLIEEEDKLTIFQCDKLKGITINHYNDHRIAMACTIAALYANSSSYIKNSEIVSDSYPSFFKDLKELGTLIEEVNIS</sequence>
<evidence type="ECO:0000256" key="5">
    <source>
        <dbReference type="ARBA" id="ARBA00022679"/>
    </source>
</evidence>
<keyword evidence="5" id="KW-0808">Transferase</keyword>
<dbReference type="InterPro" id="IPR006264">
    <property type="entry name" value="EPSP_synthase"/>
</dbReference>
<dbReference type="InterPro" id="IPR036968">
    <property type="entry name" value="Enolpyruvate_Tfrase_sf"/>
</dbReference>
<comment type="caution">
    <text evidence="9">The sequence shown here is derived from an EMBL/GenBank/DDBJ whole genome shotgun (WGS) entry which is preliminary data.</text>
</comment>
<dbReference type="Pfam" id="PF00275">
    <property type="entry name" value="EPSP_synthase"/>
    <property type="match status" value="1"/>
</dbReference>